<evidence type="ECO:0000313" key="2">
    <source>
        <dbReference type="EMBL" id="PJZ05128.1"/>
    </source>
</evidence>
<dbReference type="SUPFAM" id="SSF52540">
    <property type="entry name" value="P-loop containing nucleoside triphosphate hydrolases"/>
    <property type="match status" value="1"/>
</dbReference>
<name>A0A2M9WCB8_9GAMM</name>
<keyword evidence="3" id="KW-1185">Reference proteome</keyword>
<dbReference type="InterPro" id="IPR027417">
    <property type="entry name" value="P-loop_NTPase"/>
</dbReference>
<organism evidence="2 3">
    <name type="scientific">Pantoea rodasii</name>
    <dbReference type="NCBI Taxonomy" id="1076549"/>
    <lineage>
        <taxon>Bacteria</taxon>
        <taxon>Pseudomonadati</taxon>
        <taxon>Pseudomonadota</taxon>
        <taxon>Gammaproteobacteria</taxon>
        <taxon>Enterobacterales</taxon>
        <taxon>Erwiniaceae</taxon>
        <taxon>Pantoea</taxon>
    </lineage>
</organism>
<protein>
    <submittedName>
        <fullName evidence="2">NTPase KAP</fullName>
    </submittedName>
</protein>
<proteinExistence type="predicted"/>
<evidence type="ECO:0000313" key="3">
    <source>
        <dbReference type="Proteomes" id="UP000232062"/>
    </source>
</evidence>
<feature type="domain" description="KAP NTPase" evidence="1">
    <location>
        <begin position="10"/>
        <end position="263"/>
    </location>
</feature>
<sequence length="632" mass="73280">MNNMYTKEYINYYLSLTTEPQYAIMLKGAWGSGKTWFIDRVLEEYKQAHSEFKFLKVSLYGINSIEQIEDEFYRQLHPVLSNKALIFGANVLKNSLKASIKIDLNGDNKSDLDVNTSVPTINLSEFSRKPDGFVLVFDDIERSGIDLPLLFGYINHFVEVNGYKAILVANEDEIINSKLRINNNDEKSSGDYLITKEKLVGKTFEVTSDLHSACKVFLSVISSSHVANIFKADMQSIEDLYMSANYNNLRHLRQFFLDVQRITFLMGEKYVKNDDFMRVFCQQLLIFSMEYRGGNLSYEEFNSIGKVNYGMFLGEKNIATKYDMIAKKYSSPVLTEKLLDGELWRELICDGKITDALLSQLDITRFFRSTDAKAWQYLWNYRELSENLLNEQYSIARDNLFSGKITYLGELLMTASILLEMAKEGLTTDAVHDIIDETKLHINSHYNSLGPADIHKEYAQWHYNELTAWCGMGFLDRDSDDFKNILEHIKVAKKKRFDASLPEFAAQFSDELKRGNLTFLSELSRSNKRELNLHDLPFLHLVDPSIFIESYRKLDPIIMRKLAFSLRDRYSDDYTRNKLTEEYSWLIRLKATAVDFIENKNASSSAFQVFHVKFFIDYALTDAIELFNKETD</sequence>
<reference evidence="2 3" key="1">
    <citation type="submission" date="2017-11" db="EMBL/GenBank/DDBJ databases">
        <title>The genome sequence of Pantoea rodasii DSM 26611.</title>
        <authorList>
            <person name="Gao J."/>
            <person name="Mao X."/>
            <person name="Sun J."/>
        </authorList>
    </citation>
    <scope>NUCLEOTIDE SEQUENCE [LARGE SCALE GENOMIC DNA]</scope>
    <source>
        <strain evidence="2 3">DSM 26611</strain>
    </source>
</reference>
<dbReference type="InterPro" id="IPR011646">
    <property type="entry name" value="KAP_P-loop"/>
</dbReference>
<dbReference type="Pfam" id="PF07693">
    <property type="entry name" value="KAP_NTPase"/>
    <property type="match status" value="1"/>
</dbReference>
<dbReference type="Proteomes" id="UP000232062">
    <property type="component" value="Unassembled WGS sequence"/>
</dbReference>
<dbReference type="Gene3D" id="3.40.50.300">
    <property type="entry name" value="P-loop containing nucleotide triphosphate hydrolases"/>
    <property type="match status" value="1"/>
</dbReference>
<comment type="caution">
    <text evidence="2">The sequence shown here is derived from an EMBL/GenBank/DDBJ whole genome shotgun (WGS) entry which is preliminary data.</text>
</comment>
<gene>
    <name evidence="2" type="ORF">PRCB_13095</name>
</gene>
<evidence type="ECO:0000259" key="1">
    <source>
        <dbReference type="Pfam" id="PF07693"/>
    </source>
</evidence>
<accession>A0A2M9WCB8</accession>
<dbReference type="AlphaFoldDB" id="A0A2M9WCB8"/>
<dbReference type="EMBL" id="PIQI01000019">
    <property type="protein sequence ID" value="PJZ05128.1"/>
    <property type="molecule type" value="Genomic_DNA"/>
</dbReference>
<dbReference type="OrthoDB" id="88903at2"/>